<feature type="transmembrane region" description="Helical" evidence="8">
    <location>
        <begin position="89"/>
        <end position="110"/>
    </location>
</feature>
<feature type="transmembrane region" description="Helical" evidence="8">
    <location>
        <begin position="338"/>
        <end position="357"/>
    </location>
</feature>
<feature type="transmembrane region" description="Helical" evidence="8">
    <location>
        <begin position="6"/>
        <end position="26"/>
    </location>
</feature>
<evidence type="ECO:0000256" key="5">
    <source>
        <dbReference type="ARBA" id="ARBA00022847"/>
    </source>
</evidence>
<dbReference type="PANTHER" id="PTHR42865:SF7">
    <property type="entry name" value="PROTON_GLUTAMATE-ASPARTATE SYMPORTER"/>
    <property type="match status" value="1"/>
</dbReference>
<dbReference type="PROSITE" id="PS00714">
    <property type="entry name" value="NA_DICARBOXYL_SYMP_2"/>
    <property type="match status" value="1"/>
</dbReference>
<dbReference type="Proteomes" id="UP000245263">
    <property type="component" value="Chromosome 1"/>
</dbReference>
<evidence type="ECO:0000313" key="9">
    <source>
        <dbReference type="EMBL" id="BDA80639.1"/>
    </source>
</evidence>
<dbReference type="InterPro" id="IPR018107">
    <property type="entry name" value="Na-dicarboxylate_symporter_CS"/>
</dbReference>
<dbReference type="SUPFAM" id="SSF118215">
    <property type="entry name" value="Proton glutamate symport protein"/>
    <property type="match status" value="1"/>
</dbReference>
<keyword evidence="10" id="KW-1185">Reference proteome</keyword>
<feature type="transmembrane region" description="Helical" evidence="8">
    <location>
        <begin position="207"/>
        <end position="226"/>
    </location>
</feature>
<evidence type="ECO:0000256" key="3">
    <source>
        <dbReference type="ARBA" id="ARBA00022475"/>
    </source>
</evidence>
<dbReference type="Gene3D" id="1.10.3860.10">
    <property type="entry name" value="Sodium:dicarboxylate symporter"/>
    <property type="match status" value="1"/>
</dbReference>
<keyword evidence="4 8" id="KW-0812">Transmembrane</keyword>
<keyword evidence="5" id="KW-0769">Symport</keyword>
<feature type="transmembrane region" description="Helical" evidence="8">
    <location>
        <begin position="47"/>
        <end position="69"/>
    </location>
</feature>
<protein>
    <submittedName>
        <fullName evidence="9">Proton glutamate symport protein</fullName>
    </submittedName>
</protein>
<keyword evidence="2" id="KW-0813">Transport</keyword>
<evidence type="ECO:0000256" key="4">
    <source>
        <dbReference type="ARBA" id="ARBA00022692"/>
    </source>
</evidence>
<sequence>MQTDKIPFWLKIFIGLILGVVAGVCFHPDRNFISEKTASMFLPWLRFPGDVFLNLLQMIMIPLVIASVALGVSSLSNLSDLYKLGTRVFLYFILTTVLSISIGISLALLIKPGNKINQAEVSLSETKKDISKSEKEEPIPKIIADIIPSNLIKAIAEKQMLSLVVFGIFLGIFFLSADSIKVAPLRNLLTSLEGFCIWVVEQAMKIAPFAVFGLMAYALTQVGVALLTGLFYYVFTVLAGLFLVLLMYLLFAYLFGNRKPIQFLNEIREIQILGFSTSSSSSVLPFSLKIAKEKMKIREKIADFVLPLGATVNMDGTALYQGVATIFLSQVYQIDFSITELILLVFTVTGASIGTAATPGVGIVILGSILHSFHIPIEGIAILFGVDRFLDMCRTSVNLSGDLTAAVIMDHWWKD</sequence>
<evidence type="ECO:0000256" key="6">
    <source>
        <dbReference type="ARBA" id="ARBA00022989"/>
    </source>
</evidence>
<comment type="subcellular location">
    <subcellularLocation>
        <location evidence="1">Cell membrane</location>
        <topology evidence="1">Multi-pass membrane protein</topology>
    </subcellularLocation>
</comment>
<accession>A0ABM7UNC6</accession>
<dbReference type="PANTHER" id="PTHR42865">
    <property type="entry name" value="PROTON/GLUTAMATE-ASPARTATE SYMPORTER"/>
    <property type="match status" value="1"/>
</dbReference>
<dbReference type="InterPro" id="IPR036458">
    <property type="entry name" value="Na:dicarbo_symporter_sf"/>
</dbReference>
<dbReference type="PRINTS" id="PR00173">
    <property type="entry name" value="EDTRNSPORT"/>
</dbReference>
<proteinExistence type="predicted"/>
<dbReference type="EMBL" id="AP025028">
    <property type="protein sequence ID" value="BDA80639.1"/>
    <property type="molecule type" value="Genomic_DNA"/>
</dbReference>
<evidence type="ECO:0000313" key="10">
    <source>
        <dbReference type="Proteomes" id="UP000245263"/>
    </source>
</evidence>
<dbReference type="Pfam" id="PF00375">
    <property type="entry name" value="SDF"/>
    <property type="match status" value="1"/>
</dbReference>
<dbReference type="RefSeq" id="WP_109021662.1">
    <property type="nucleotide sequence ID" value="NZ_AP025028.1"/>
</dbReference>
<gene>
    <name evidence="9" type="primary">gltP</name>
    <name evidence="9" type="ORF">LPTSP3_g35690</name>
</gene>
<feature type="transmembrane region" description="Helical" evidence="8">
    <location>
        <begin position="160"/>
        <end position="177"/>
    </location>
</feature>
<evidence type="ECO:0000256" key="2">
    <source>
        <dbReference type="ARBA" id="ARBA00022448"/>
    </source>
</evidence>
<organism evidence="9 10">
    <name type="scientific">Leptospira kobayashii</name>
    <dbReference type="NCBI Taxonomy" id="1917830"/>
    <lineage>
        <taxon>Bacteria</taxon>
        <taxon>Pseudomonadati</taxon>
        <taxon>Spirochaetota</taxon>
        <taxon>Spirochaetia</taxon>
        <taxon>Leptospirales</taxon>
        <taxon>Leptospiraceae</taxon>
        <taxon>Leptospira</taxon>
    </lineage>
</organism>
<evidence type="ECO:0000256" key="1">
    <source>
        <dbReference type="ARBA" id="ARBA00004651"/>
    </source>
</evidence>
<keyword evidence="6 8" id="KW-1133">Transmembrane helix</keyword>
<name>A0ABM7UNC6_9LEPT</name>
<feature type="transmembrane region" description="Helical" evidence="8">
    <location>
        <begin position="232"/>
        <end position="255"/>
    </location>
</feature>
<dbReference type="PROSITE" id="PS00713">
    <property type="entry name" value="NA_DICARBOXYL_SYMP_1"/>
    <property type="match status" value="1"/>
</dbReference>
<reference evidence="9 10" key="1">
    <citation type="submission" date="2021-08" db="EMBL/GenBank/DDBJ databases">
        <title>Complete genome sequence of Leptospira kobayashii strain E30.</title>
        <authorList>
            <person name="Nakao R."/>
            <person name="Nakamura S."/>
            <person name="Masuzawa T."/>
            <person name="Koizumi N."/>
        </authorList>
    </citation>
    <scope>NUCLEOTIDE SEQUENCE [LARGE SCALE GENOMIC DNA]</scope>
    <source>
        <strain evidence="9 10">E30</strain>
    </source>
</reference>
<keyword evidence="7 8" id="KW-0472">Membrane</keyword>
<keyword evidence="3" id="KW-1003">Cell membrane</keyword>
<dbReference type="InterPro" id="IPR001991">
    <property type="entry name" value="Na-dicarboxylate_symporter"/>
</dbReference>
<feature type="transmembrane region" description="Helical" evidence="8">
    <location>
        <begin position="363"/>
        <end position="386"/>
    </location>
</feature>
<evidence type="ECO:0000256" key="7">
    <source>
        <dbReference type="ARBA" id="ARBA00023136"/>
    </source>
</evidence>
<evidence type="ECO:0000256" key="8">
    <source>
        <dbReference type="SAM" id="Phobius"/>
    </source>
</evidence>